<reference evidence="6 7" key="1">
    <citation type="submission" date="2022-04" db="EMBL/GenBank/DDBJ databases">
        <title>Rhizobium coralii sp. nov., isolated from coral Turbinaria peltata.</title>
        <authorList>
            <person name="Sun H."/>
        </authorList>
    </citation>
    <scope>NUCLEOTIDE SEQUENCE [LARGE SCALE GENOMIC DNA]</scope>
    <source>
        <strain evidence="6 7">NTR19</strain>
    </source>
</reference>
<gene>
    <name evidence="6" type="ORF">M0654_19105</name>
</gene>
<dbReference type="EMBL" id="JALPRY010000023">
    <property type="protein sequence ID" value="MCK8782092.1"/>
    <property type="molecule type" value="Genomic_DNA"/>
</dbReference>
<dbReference type="InterPro" id="IPR051202">
    <property type="entry name" value="Peptidase_C40"/>
</dbReference>
<protein>
    <submittedName>
        <fullName evidence="6">NlpC/P60 family protein</fullName>
    </submittedName>
</protein>
<dbReference type="InterPro" id="IPR000064">
    <property type="entry name" value="NLP_P60_dom"/>
</dbReference>
<dbReference type="InterPro" id="IPR041382">
    <property type="entry name" value="SH3_16"/>
</dbReference>
<evidence type="ECO:0000313" key="6">
    <source>
        <dbReference type="EMBL" id="MCK8782092.1"/>
    </source>
</evidence>
<dbReference type="Pfam" id="PF00877">
    <property type="entry name" value="NLPC_P60"/>
    <property type="match status" value="1"/>
</dbReference>
<evidence type="ECO:0000256" key="2">
    <source>
        <dbReference type="ARBA" id="ARBA00022670"/>
    </source>
</evidence>
<organism evidence="6 7">
    <name type="scientific">Neorhizobium turbinariae</name>
    <dbReference type="NCBI Taxonomy" id="2937795"/>
    <lineage>
        <taxon>Bacteria</taxon>
        <taxon>Pseudomonadati</taxon>
        <taxon>Pseudomonadota</taxon>
        <taxon>Alphaproteobacteria</taxon>
        <taxon>Hyphomicrobiales</taxon>
        <taxon>Rhizobiaceae</taxon>
        <taxon>Rhizobium/Agrobacterium group</taxon>
        <taxon>Neorhizobium</taxon>
    </lineage>
</organism>
<dbReference type="SUPFAM" id="SSF54001">
    <property type="entry name" value="Cysteine proteinases"/>
    <property type="match status" value="1"/>
</dbReference>
<feature type="domain" description="NlpC/P60" evidence="5">
    <location>
        <begin position="166"/>
        <end position="287"/>
    </location>
</feature>
<dbReference type="Gene3D" id="3.90.1720.10">
    <property type="entry name" value="endopeptidase domain like (from Nostoc punctiforme)"/>
    <property type="match status" value="1"/>
</dbReference>
<dbReference type="Proteomes" id="UP001202827">
    <property type="component" value="Unassembled WGS sequence"/>
</dbReference>
<evidence type="ECO:0000256" key="3">
    <source>
        <dbReference type="ARBA" id="ARBA00022801"/>
    </source>
</evidence>
<name>A0ABT0IW38_9HYPH</name>
<dbReference type="InterPro" id="IPR038765">
    <property type="entry name" value="Papain-like_cys_pep_sf"/>
</dbReference>
<dbReference type="PANTHER" id="PTHR47053">
    <property type="entry name" value="MUREIN DD-ENDOPEPTIDASE MEPH-RELATED"/>
    <property type="match status" value="1"/>
</dbReference>
<evidence type="ECO:0000256" key="4">
    <source>
        <dbReference type="ARBA" id="ARBA00022807"/>
    </source>
</evidence>
<keyword evidence="3" id="KW-0378">Hydrolase</keyword>
<dbReference type="Pfam" id="PF18348">
    <property type="entry name" value="SH3_16"/>
    <property type="match status" value="1"/>
</dbReference>
<keyword evidence="2" id="KW-0645">Protease</keyword>
<sequence length="293" mass="32365">MTDTTDKPLDRRLHAFRPDLADIALEGRVEAKRFVEGKPARVAVPVAQLRPVPVLARGIDTELLLGETVRVFDRVDGFAWVQADADGYVGYLPEAALAEGGEPTHWIAVPRTFIYPQPELRTFPTAALSMGSRVTVTGETEVRGTRYAILSNGGAVIARHCLPVGETLGDDYVAVAERFLETPYLWGGRSGFGIDCSALVQLSLMMVGKFAPRDTDMQTTIGTPISREELRRGDLVFWKGHVGVMEDEEVLLHANGHTMSVARENFEAAVKRIGWLYEQPTGYRRIASRSRKV</sequence>
<dbReference type="PANTHER" id="PTHR47053:SF1">
    <property type="entry name" value="MUREIN DD-ENDOPEPTIDASE MEPH-RELATED"/>
    <property type="match status" value="1"/>
</dbReference>
<evidence type="ECO:0000313" key="7">
    <source>
        <dbReference type="Proteomes" id="UP001202827"/>
    </source>
</evidence>
<keyword evidence="4" id="KW-0788">Thiol protease</keyword>
<dbReference type="RefSeq" id="WP_248684438.1">
    <property type="nucleotide sequence ID" value="NZ_JALPRY010000023.1"/>
</dbReference>
<proteinExistence type="inferred from homology"/>
<evidence type="ECO:0000259" key="5">
    <source>
        <dbReference type="PROSITE" id="PS51935"/>
    </source>
</evidence>
<evidence type="ECO:0000256" key="1">
    <source>
        <dbReference type="ARBA" id="ARBA00007074"/>
    </source>
</evidence>
<comment type="similarity">
    <text evidence="1">Belongs to the peptidase C40 family.</text>
</comment>
<accession>A0ABT0IW38</accession>
<keyword evidence="7" id="KW-1185">Reference proteome</keyword>
<dbReference type="PROSITE" id="PS51935">
    <property type="entry name" value="NLPC_P60"/>
    <property type="match status" value="1"/>
</dbReference>
<comment type="caution">
    <text evidence="6">The sequence shown here is derived from an EMBL/GenBank/DDBJ whole genome shotgun (WGS) entry which is preliminary data.</text>
</comment>